<dbReference type="OrthoDB" id="176248at2"/>
<proteinExistence type="inferred from homology"/>
<evidence type="ECO:0000256" key="2">
    <source>
        <dbReference type="ARBA" id="ARBA00023136"/>
    </source>
</evidence>
<evidence type="ECO:0000256" key="5">
    <source>
        <dbReference type="SAM" id="SignalP"/>
    </source>
</evidence>
<evidence type="ECO:0000313" key="8">
    <source>
        <dbReference type="EMBL" id="SHG03290.1"/>
    </source>
</evidence>
<feature type="domain" description="TonB-dependent receptor-like beta-barrel" evidence="6">
    <location>
        <begin position="500"/>
        <end position="992"/>
    </location>
</feature>
<dbReference type="Gene3D" id="2.40.170.20">
    <property type="entry name" value="TonB-dependent receptor, beta-barrel domain"/>
    <property type="match status" value="1"/>
</dbReference>
<dbReference type="InterPro" id="IPR036942">
    <property type="entry name" value="Beta-barrel_TonB_sf"/>
</dbReference>
<dbReference type="InterPro" id="IPR000531">
    <property type="entry name" value="Beta-barrel_TonB"/>
</dbReference>
<evidence type="ECO:0000259" key="7">
    <source>
        <dbReference type="Pfam" id="PF07715"/>
    </source>
</evidence>
<comment type="similarity">
    <text evidence="4">Belongs to the TonB-dependent receptor family.</text>
</comment>
<evidence type="ECO:0000256" key="1">
    <source>
        <dbReference type="ARBA" id="ARBA00004442"/>
    </source>
</evidence>
<feature type="signal peptide" evidence="5">
    <location>
        <begin position="1"/>
        <end position="30"/>
    </location>
</feature>
<comment type="subcellular location">
    <subcellularLocation>
        <location evidence="1 4">Cell outer membrane</location>
    </subcellularLocation>
</comment>
<dbReference type="Pfam" id="PF00593">
    <property type="entry name" value="TonB_dep_Rec_b-barrel"/>
    <property type="match status" value="1"/>
</dbReference>
<evidence type="ECO:0000259" key="6">
    <source>
        <dbReference type="Pfam" id="PF00593"/>
    </source>
</evidence>
<dbReference type="PANTHER" id="PTHR47234">
    <property type="match status" value="1"/>
</dbReference>
<keyword evidence="4" id="KW-0798">TonB box</keyword>
<dbReference type="RefSeq" id="WP_073318930.1">
    <property type="nucleotide sequence ID" value="NZ_FQWD01000002.1"/>
</dbReference>
<dbReference type="Pfam" id="PF07715">
    <property type="entry name" value="Plug"/>
    <property type="match status" value="1"/>
</dbReference>
<dbReference type="EMBL" id="FQWD01000002">
    <property type="protein sequence ID" value="SHG03290.1"/>
    <property type="molecule type" value="Genomic_DNA"/>
</dbReference>
<evidence type="ECO:0000256" key="3">
    <source>
        <dbReference type="ARBA" id="ARBA00023237"/>
    </source>
</evidence>
<sequence length="1022" mass="110965">MNKNNMSKLSKSVRLALLFGTVTAATPAFAQDAENTDETEGKLVEKIEVTGSRISRIDMEPTQLVDAIDDSYIRDRGMTNAITALLDLPGVAAGTTPEIGGNTAASSQGLGQNTISLYGLGSQRTLTLINGKRFISSNSPVGGGSAPGAQVDVNNIPVSLIDRVEVMKVGGAPVYGADAVAGVVNYILKRDYEGFEISYDYTYQDGISSDQSVRTLLGGNFDGGRGNVTVAFEYNEQDNIAAFRVPSLANDWSSFTPFPENGVPNADGEIPVNQVRLVPNPRAGILSNSGLITPGSLGLTNYGIGAWDGNFIQFNPDGSGTIVPYDPGIAQDNAVWASGGDGLNLGEANTAREGFERYNLTVLGSYKITDDVNLDVSFFANRSDASNQGYQAVQYSSGAFQYDGAALKFSTDNPFLVDSARETLEGYLGGPGEFYMHKAWVNLGQRQIINESNVYSANAELNGEFELDDKFFDWSVGYQKGISTIYSQRQSLDTAKWLNAMDVGINPETGEVDCRYNYDPDFEGGFVPSGSGVAAFENVLGPVGDCAPLNPFGSITDAAASYVLYNDQGQSRVEQSMFYAYLSGEIAELPAGPLAFATGYERRIESAEFRPDGTATILGFAPNATAGSYKTEDTYAEISVPVFSEDMDIPVFYSLSLDASYRKIDNSRSGSDDVWALGLNWRPIEDVMIRGNIAETVRAPAVTELFLPVVETSSFATDPCDNRNIGDGPNPSVREANCRADGIPEGFLSEIQNASRRGFTGGNATLNNEQAESVNYGIVYTPSWAEGLDLSIDFIKIDISDAIVEFSITDILNACYDATDFPNSFCSQFNRMENGQFPGVNAFTSGYVNAALRNFEGIEYAVNYRNELSDYPLVGSFFGEGSGDLNWSLRAFKQRKNEISNTGFDFTDDTGQWNDPDLTANLQVSYSVGDLFAFVDFNYTAETERNVEQTEPLQYIDQNGNPYTKVPSRMLIDVGATYQLTENILMRASVQNATDWYPNPIEISIGRYTYGRTYNVGFTANF</sequence>
<dbReference type="Proteomes" id="UP000184520">
    <property type="component" value="Unassembled WGS sequence"/>
</dbReference>
<dbReference type="PANTHER" id="PTHR47234:SF2">
    <property type="entry name" value="TONB-DEPENDENT RECEPTOR"/>
    <property type="match status" value="1"/>
</dbReference>
<accession>A0A1M5GHP1</accession>
<name>A0A1M5GHP1_9ALTE</name>
<dbReference type="InterPro" id="IPR037066">
    <property type="entry name" value="Plug_dom_sf"/>
</dbReference>
<feature type="domain" description="TonB-dependent receptor plug" evidence="7">
    <location>
        <begin position="60"/>
        <end position="183"/>
    </location>
</feature>
<dbReference type="GO" id="GO:0009279">
    <property type="term" value="C:cell outer membrane"/>
    <property type="evidence" value="ECO:0007669"/>
    <property type="project" value="UniProtKB-SubCell"/>
</dbReference>
<reference evidence="9" key="1">
    <citation type="submission" date="2016-11" db="EMBL/GenBank/DDBJ databases">
        <authorList>
            <person name="Varghese N."/>
            <person name="Submissions S."/>
        </authorList>
    </citation>
    <scope>NUCLEOTIDE SEQUENCE [LARGE SCALE GENOMIC DNA]</scope>
    <source>
        <strain evidence="9">CGMCC 1.8995</strain>
    </source>
</reference>
<dbReference type="InterPro" id="IPR012910">
    <property type="entry name" value="Plug_dom"/>
</dbReference>
<keyword evidence="2 4" id="KW-0472">Membrane</keyword>
<evidence type="ECO:0000256" key="4">
    <source>
        <dbReference type="RuleBase" id="RU003357"/>
    </source>
</evidence>
<protein>
    <submittedName>
        <fullName evidence="8">TonB-dependent Receptor Plug Domain</fullName>
    </submittedName>
</protein>
<keyword evidence="8" id="KW-0675">Receptor</keyword>
<keyword evidence="9" id="KW-1185">Reference proteome</keyword>
<organism evidence="8 9">
    <name type="scientific">Marisediminitalea aggregata</name>
    <dbReference type="NCBI Taxonomy" id="634436"/>
    <lineage>
        <taxon>Bacteria</taxon>
        <taxon>Pseudomonadati</taxon>
        <taxon>Pseudomonadota</taxon>
        <taxon>Gammaproteobacteria</taxon>
        <taxon>Alteromonadales</taxon>
        <taxon>Alteromonadaceae</taxon>
        <taxon>Marisediminitalea</taxon>
    </lineage>
</organism>
<dbReference type="Gene3D" id="2.170.130.10">
    <property type="entry name" value="TonB-dependent receptor, plug domain"/>
    <property type="match status" value="1"/>
</dbReference>
<dbReference type="AlphaFoldDB" id="A0A1M5GHP1"/>
<evidence type="ECO:0000313" key="9">
    <source>
        <dbReference type="Proteomes" id="UP000184520"/>
    </source>
</evidence>
<keyword evidence="5" id="KW-0732">Signal</keyword>
<dbReference type="SUPFAM" id="SSF56935">
    <property type="entry name" value="Porins"/>
    <property type="match status" value="1"/>
</dbReference>
<dbReference type="STRING" id="634436.SAMN05216361_1025"/>
<feature type="chain" id="PRO_5013087259" evidence="5">
    <location>
        <begin position="31"/>
        <end position="1022"/>
    </location>
</feature>
<keyword evidence="3" id="KW-0998">Cell outer membrane</keyword>
<gene>
    <name evidence="8" type="ORF">SAMN05216361_1025</name>
</gene>